<name>Q69RP0_ORYSJ</name>
<reference evidence="2" key="2">
    <citation type="journal article" date="2008" name="Nucleic Acids Res.">
        <title>The rice annotation project database (RAP-DB): 2008 update.</title>
        <authorList>
            <consortium name="The rice annotation project (RAP)"/>
        </authorList>
    </citation>
    <scope>GENOME REANNOTATION</scope>
    <source>
        <strain evidence="2">cv. Nipponbare</strain>
    </source>
</reference>
<protein>
    <submittedName>
        <fullName evidence="1">Uncharacterized protein</fullName>
    </submittedName>
</protein>
<reference evidence="2" key="1">
    <citation type="journal article" date="2005" name="Nature">
        <title>The map-based sequence of the rice genome.</title>
        <authorList>
            <consortium name="International rice genome sequencing project (IRGSP)"/>
            <person name="Matsumoto T."/>
            <person name="Wu J."/>
            <person name="Kanamori H."/>
            <person name="Katayose Y."/>
            <person name="Fujisawa M."/>
            <person name="Namiki N."/>
            <person name="Mizuno H."/>
            <person name="Yamamoto K."/>
            <person name="Antonio B.A."/>
            <person name="Baba T."/>
            <person name="Sakata K."/>
            <person name="Nagamura Y."/>
            <person name="Aoki H."/>
            <person name="Arikawa K."/>
            <person name="Arita K."/>
            <person name="Bito T."/>
            <person name="Chiden Y."/>
            <person name="Fujitsuka N."/>
            <person name="Fukunaka R."/>
            <person name="Hamada M."/>
            <person name="Harada C."/>
            <person name="Hayashi A."/>
            <person name="Hijishita S."/>
            <person name="Honda M."/>
            <person name="Hosokawa S."/>
            <person name="Ichikawa Y."/>
            <person name="Idonuma A."/>
            <person name="Iijima M."/>
            <person name="Ikeda M."/>
            <person name="Ikeno M."/>
            <person name="Ito K."/>
            <person name="Ito S."/>
            <person name="Ito T."/>
            <person name="Ito Y."/>
            <person name="Ito Y."/>
            <person name="Iwabuchi A."/>
            <person name="Kamiya K."/>
            <person name="Karasawa W."/>
            <person name="Kurita K."/>
            <person name="Katagiri S."/>
            <person name="Kikuta A."/>
            <person name="Kobayashi H."/>
            <person name="Kobayashi N."/>
            <person name="Machita K."/>
            <person name="Maehara T."/>
            <person name="Masukawa M."/>
            <person name="Mizubayashi T."/>
            <person name="Mukai Y."/>
            <person name="Nagasaki H."/>
            <person name="Nagata Y."/>
            <person name="Naito S."/>
            <person name="Nakashima M."/>
            <person name="Nakama Y."/>
            <person name="Nakamichi Y."/>
            <person name="Nakamura M."/>
            <person name="Meguro A."/>
            <person name="Negishi M."/>
            <person name="Ohta I."/>
            <person name="Ohta T."/>
            <person name="Okamoto M."/>
            <person name="Ono N."/>
            <person name="Saji S."/>
            <person name="Sakaguchi M."/>
            <person name="Sakai K."/>
            <person name="Shibata M."/>
            <person name="Shimokawa T."/>
            <person name="Song J."/>
            <person name="Takazaki Y."/>
            <person name="Terasawa K."/>
            <person name="Tsugane M."/>
            <person name="Tsuji K."/>
            <person name="Ueda S."/>
            <person name="Waki K."/>
            <person name="Yamagata H."/>
            <person name="Yamamoto M."/>
            <person name="Yamamoto S."/>
            <person name="Yamane H."/>
            <person name="Yoshiki S."/>
            <person name="Yoshihara R."/>
            <person name="Yukawa K."/>
            <person name="Zhong H."/>
            <person name="Yano M."/>
            <person name="Yuan Q."/>
            <person name="Ouyang S."/>
            <person name="Liu J."/>
            <person name="Jones K.M."/>
            <person name="Gansberger K."/>
            <person name="Moffat K."/>
            <person name="Hill J."/>
            <person name="Bera J."/>
            <person name="Fadrosh D."/>
            <person name="Jin S."/>
            <person name="Johri S."/>
            <person name="Kim M."/>
            <person name="Overton L."/>
            <person name="Reardon M."/>
            <person name="Tsitrin T."/>
            <person name="Vuong H."/>
            <person name="Weaver B."/>
            <person name="Ciecko A."/>
            <person name="Tallon L."/>
            <person name="Jackson J."/>
            <person name="Pai G."/>
            <person name="Aken S.V."/>
            <person name="Utterback T."/>
            <person name="Reidmuller S."/>
            <person name="Feldblyum T."/>
            <person name="Hsiao J."/>
            <person name="Zismann V."/>
            <person name="Iobst S."/>
            <person name="de Vazeille A.R."/>
            <person name="Buell C.R."/>
            <person name="Ying K."/>
            <person name="Li Y."/>
            <person name="Lu T."/>
            <person name="Huang Y."/>
            <person name="Zhao Q."/>
            <person name="Feng Q."/>
            <person name="Zhang L."/>
            <person name="Zhu J."/>
            <person name="Weng Q."/>
            <person name="Mu J."/>
            <person name="Lu Y."/>
            <person name="Fan D."/>
            <person name="Liu Y."/>
            <person name="Guan J."/>
            <person name="Zhang Y."/>
            <person name="Yu S."/>
            <person name="Liu X."/>
            <person name="Zhang Y."/>
            <person name="Hong G."/>
            <person name="Han B."/>
            <person name="Choisne N."/>
            <person name="Demange N."/>
            <person name="Orjeda G."/>
            <person name="Samain S."/>
            <person name="Cattolico L."/>
            <person name="Pelletier E."/>
            <person name="Couloux A."/>
            <person name="Segurens B."/>
            <person name="Wincker P."/>
            <person name="D'Hont A."/>
            <person name="Scarpelli C."/>
            <person name="Weissenbach J."/>
            <person name="Salanoubat M."/>
            <person name="Quetier F."/>
            <person name="Yu Y."/>
            <person name="Kim H.R."/>
            <person name="Rambo T."/>
            <person name="Currie J."/>
            <person name="Collura K."/>
            <person name="Luo M."/>
            <person name="Yang T."/>
            <person name="Ammiraju J.S.S."/>
            <person name="Engler F."/>
            <person name="Soderlund C."/>
            <person name="Wing R.A."/>
            <person name="Palmer L.E."/>
            <person name="de la Bastide M."/>
            <person name="Spiegel L."/>
            <person name="Nascimento L."/>
            <person name="Zutavern T."/>
            <person name="O'Shaughnessy A."/>
            <person name="Dike S."/>
            <person name="Dedhia N."/>
            <person name="Preston R."/>
            <person name="Balija V."/>
            <person name="McCombie W.R."/>
            <person name="Chow T."/>
            <person name="Chen H."/>
            <person name="Chung M."/>
            <person name="Chen C."/>
            <person name="Shaw J."/>
            <person name="Wu H."/>
            <person name="Hsiao K."/>
            <person name="Chao Y."/>
            <person name="Chu M."/>
            <person name="Cheng C."/>
            <person name="Hour A."/>
            <person name="Lee P."/>
            <person name="Lin S."/>
            <person name="Lin Y."/>
            <person name="Liou J."/>
            <person name="Liu S."/>
            <person name="Hsing Y."/>
            <person name="Raghuvanshi S."/>
            <person name="Mohanty A."/>
            <person name="Bharti A.K."/>
            <person name="Gaur A."/>
            <person name="Gupta V."/>
            <person name="Kumar D."/>
            <person name="Ravi V."/>
            <person name="Vij S."/>
            <person name="Kapur A."/>
            <person name="Khurana P."/>
            <person name="Khurana P."/>
            <person name="Khurana J.P."/>
            <person name="Tyagi A.K."/>
            <person name="Gaikwad K."/>
            <person name="Singh A."/>
            <person name="Dalal V."/>
            <person name="Srivastava S."/>
            <person name="Dixit A."/>
            <person name="Pal A.K."/>
            <person name="Ghazi I.A."/>
            <person name="Yadav M."/>
            <person name="Pandit A."/>
            <person name="Bhargava A."/>
            <person name="Sureshbabu K."/>
            <person name="Batra K."/>
            <person name="Sharma T.R."/>
            <person name="Mohapatra T."/>
            <person name="Singh N.K."/>
            <person name="Messing J."/>
            <person name="Nelson A.B."/>
            <person name="Fuks G."/>
            <person name="Kavchok S."/>
            <person name="Keizer G."/>
            <person name="Linton E."/>
            <person name="Llaca V."/>
            <person name="Song R."/>
            <person name="Tanyolac B."/>
            <person name="Young S."/>
            <person name="Ho-Il K."/>
            <person name="Hahn J.H."/>
            <person name="Sangsakoo G."/>
            <person name="Vanavichit A."/>
            <person name="de Mattos Luiz.A.T."/>
            <person name="Zimmer P.D."/>
            <person name="Malone G."/>
            <person name="Dellagostin O."/>
            <person name="de Oliveira A.C."/>
            <person name="Bevan M."/>
            <person name="Bancroft I."/>
            <person name="Minx P."/>
            <person name="Cordum H."/>
            <person name="Wilson R."/>
            <person name="Cheng Z."/>
            <person name="Jin W."/>
            <person name="Jiang J."/>
            <person name="Leong S.A."/>
            <person name="Iwama H."/>
            <person name="Gojobori T."/>
            <person name="Itoh T."/>
            <person name="Niimura Y."/>
            <person name="Fujii Y."/>
            <person name="Habara T."/>
            <person name="Sakai H."/>
            <person name="Sato Y."/>
            <person name="Wilson G."/>
            <person name="Kumar K."/>
            <person name="McCouch S."/>
            <person name="Juretic N."/>
            <person name="Hoen D."/>
            <person name="Wright S."/>
            <person name="Bruskiewich R."/>
            <person name="Bureau T."/>
            <person name="Miyao A."/>
            <person name="Hirochika H."/>
            <person name="Nishikawa T."/>
            <person name="Kadowaki K."/>
            <person name="Sugiura M."/>
            <person name="Burr B."/>
            <person name="Sasaki T."/>
        </authorList>
    </citation>
    <scope>NUCLEOTIDE SEQUENCE [LARGE SCALE GENOMIC DNA]</scope>
    <source>
        <strain evidence="2">cv. Nipponbare</strain>
    </source>
</reference>
<evidence type="ECO:0000313" key="1">
    <source>
        <dbReference type="EMBL" id="BAD31046.1"/>
    </source>
</evidence>
<dbReference type="Proteomes" id="UP000000763">
    <property type="component" value="Chromosome 7"/>
</dbReference>
<dbReference type="AlphaFoldDB" id="Q69RP0"/>
<dbReference type="EMBL" id="AP005177">
    <property type="protein sequence ID" value="BAD31046.1"/>
    <property type="molecule type" value="Genomic_DNA"/>
</dbReference>
<accession>Q69RP0</accession>
<sequence length="168" mass="18652">MRLARSAKAKAAVSGCVAIPLAIASLPRTRSFPARALLPNRSRRLALPPCYAVAPVPPSRALAVPCRRRSRRLVPPLFRHRAALAPAFVSPCGGRRIVLQRRLRTWIRMLIARKGTWISRVLDRCAIGWFLQQASMVGRHKVCSSVSKSPMRRSAQVSGNKIVVFLRT</sequence>
<organism evidence="1 2">
    <name type="scientific">Oryza sativa subsp. japonica</name>
    <name type="common">Rice</name>
    <dbReference type="NCBI Taxonomy" id="39947"/>
    <lineage>
        <taxon>Eukaryota</taxon>
        <taxon>Viridiplantae</taxon>
        <taxon>Streptophyta</taxon>
        <taxon>Embryophyta</taxon>
        <taxon>Tracheophyta</taxon>
        <taxon>Spermatophyta</taxon>
        <taxon>Magnoliopsida</taxon>
        <taxon>Liliopsida</taxon>
        <taxon>Poales</taxon>
        <taxon>Poaceae</taxon>
        <taxon>BOP clade</taxon>
        <taxon>Oryzoideae</taxon>
        <taxon>Oryzeae</taxon>
        <taxon>Oryzinae</taxon>
        <taxon>Oryza</taxon>
        <taxon>Oryza sativa</taxon>
    </lineage>
</organism>
<proteinExistence type="predicted"/>
<evidence type="ECO:0000313" key="2">
    <source>
        <dbReference type="Proteomes" id="UP000000763"/>
    </source>
</evidence>
<gene>
    <name evidence="1" type="primary">OSJNBb0055I24.112</name>
</gene>